<evidence type="ECO:0000313" key="3">
    <source>
        <dbReference type="WBParaSite" id="MhA1_Contig2250.frz3.gene5"/>
    </source>
</evidence>
<keyword evidence="2" id="KW-1185">Reference proteome</keyword>
<name>A0A1I8BFF3_MELHA</name>
<evidence type="ECO:0000313" key="2">
    <source>
        <dbReference type="Proteomes" id="UP000095281"/>
    </source>
</evidence>
<dbReference type="WBParaSite" id="MhA1_Contig2250.frz3.gene5">
    <property type="protein sequence ID" value="MhA1_Contig2250.frz3.gene5"/>
    <property type="gene ID" value="MhA1_Contig2250.frz3.gene5"/>
</dbReference>
<proteinExistence type="predicted"/>
<feature type="compositionally biased region" description="Polar residues" evidence="1">
    <location>
        <begin position="462"/>
        <end position="490"/>
    </location>
</feature>
<organism evidence="2 3">
    <name type="scientific">Meloidogyne hapla</name>
    <name type="common">Root-knot nematode worm</name>
    <dbReference type="NCBI Taxonomy" id="6305"/>
    <lineage>
        <taxon>Eukaryota</taxon>
        <taxon>Metazoa</taxon>
        <taxon>Ecdysozoa</taxon>
        <taxon>Nematoda</taxon>
        <taxon>Chromadorea</taxon>
        <taxon>Rhabditida</taxon>
        <taxon>Tylenchina</taxon>
        <taxon>Tylenchomorpha</taxon>
        <taxon>Tylenchoidea</taxon>
        <taxon>Meloidogynidae</taxon>
        <taxon>Meloidogyninae</taxon>
        <taxon>Meloidogyne</taxon>
    </lineage>
</organism>
<sequence length="545" mass="62739">MERVIFRYILLGWTILLKYFNLKFFSVQEDRPPIWTLGSDHYLHFPITSPKSNEFLRWSISVSSDNEDEDWLADPDFRDWVILKSATQFNENDIRFDNNWVNVSINNMEILSTKNEENFSNFDDYLFSITHRTFEFTSLEQLLRLQQQMQQRRPLVLDSLRQSQQGGGSFMWMFKSEHSPSPPPALSFTSPSDRRKFSINRQLTTNTTTTTFSSLAAGTASILRKEEIKEKIKIKKSFVDEEGQKPLLIFDENELAEEADEQKVEDQSVGDEQSGGEGTLLLMALDGQNENNQNIIGNQKEEGLAIFSAVEAEEKTFESDVIILEDKNAPEEFENDPLNKFKVLLNYQITQTPKIQKQPFGINTGLKSPREVYFGIKSRRKSIGGGYRGLLAISDGDMALYSRYSMDNLRRQRQPTAWKLPNPLKNLQKSSTTITPPPSQQQQLKFSSQNSSRSAPPKQQRKTSSNQQKHFSSNRSSPTNKIYPQSQSSPFRKDFYRLGPAFEFKPSNFSKNGVFSTELAQISDESMFIYKKTVEDNLKENLKNI</sequence>
<dbReference type="Proteomes" id="UP000095281">
    <property type="component" value="Unplaced"/>
</dbReference>
<accession>A0A1I8BFF3</accession>
<reference evidence="3" key="1">
    <citation type="submission" date="2016-11" db="UniProtKB">
        <authorList>
            <consortium name="WormBaseParasite"/>
        </authorList>
    </citation>
    <scope>IDENTIFICATION</scope>
</reference>
<dbReference type="AlphaFoldDB" id="A0A1I8BFF3"/>
<protein>
    <submittedName>
        <fullName evidence="3">Uncharacterized protein</fullName>
    </submittedName>
</protein>
<feature type="region of interest" description="Disordered" evidence="1">
    <location>
        <begin position="415"/>
        <end position="491"/>
    </location>
</feature>
<feature type="compositionally biased region" description="Polar residues" evidence="1">
    <location>
        <begin position="444"/>
        <end position="454"/>
    </location>
</feature>
<evidence type="ECO:0000256" key="1">
    <source>
        <dbReference type="SAM" id="MobiDB-lite"/>
    </source>
</evidence>